<keyword evidence="3" id="KW-0547">Nucleotide-binding</keyword>
<dbReference type="CDD" id="cd16442">
    <property type="entry name" value="BPL"/>
    <property type="match status" value="1"/>
</dbReference>
<dbReference type="PANTHER" id="PTHR12835:SF5">
    <property type="entry name" value="BIOTIN--PROTEIN LIGASE"/>
    <property type="match status" value="1"/>
</dbReference>
<dbReference type="GO" id="GO:0006355">
    <property type="term" value="P:regulation of DNA-templated transcription"/>
    <property type="evidence" value="ECO:0007669"/>
    <property type="project" value="UniProtKB-UniRule"/>
</dbReference>
<dbReference type="InterPro" id="IPR030855">
    <property type="entry name" value="Bifunct_BirA"/>
</dbReference>
<reference evidence="5 6" key="1">
    <citation type="journal article" date="2016" name="Nat. Commun.">
        <title>Thousands of microbial genomes shed light on interconnected biogeochemical processes in an aquifer system.</title>
        <authorList>
            <person name="Anantharaman K."/>
            <person name="Brown C.T."/>
            <person name="Hug L.A."/>
            <person name="Sharon I."/>
            <person name="Castelle C.J."/>
            <person name="Probst A.J."/>
            <person name="Thomas B.C."/>
            <person name="Singh A."/>
            <person name="Wilkins M.J."/>
            <person name="Karaoz U."/>
            <person name="Brodie E.L."/>
            <person name="Williams K.H."/>
            <person name="Hubbard S.S."/>
            <person name="Banfield J.F."/>
        </authorList>
    </citation>
    <scope>NUCLEOTIDE SEQUENCE [LARGE SCALE GENOMIC DNA]</scope>
</reference>
<accession>A0A1F5YYV1</accession>
<keyword evidence="3" id="KW-0238">DNA-binding</keyword>
<dbReference type="Pfam" id="PF03099">
    <property type="entry name" value="BPL_LplA_LipB"/>
    <property type="match status" value="1"/>
</dbReference>
<feature type="binding site" evidence="3">
    <location>
        <begin position="132"/>
        <end position="134"/>
    </location>
    <ligand>
        <name>biotin</name>
        <dbReference type="ChEBI" id="CHEBI:57586"/>
    </ligand>
</feature>
<keyword evidence="3" id="KW-0805">Transcription regulation</keyword>
<dbReference type="STRING" id="1817867.A3F83_15545"/>
<keyword evidence="3" id="KW-0678">Repressor</keyword>
<evidence type="ECO:0000259" key="4">
    <source>
        <dbReference type="PROSITE" id="PS51733"/>
    </source>
</evidence>
<dbReference type="InterPro" id="IPR004143">
    <property type="entry name" value="BPL_LPL_catalytic"/>
</dbReference>
<dbReference type="Pfam" id="PF02237">
    <property type="entry name" value="BPL_C"/>
    <property type="match status" value="1"/>
</dbReference>
<proteinExistence type="inferred from homology"/>
<dbReference type="GO" id="GO:0005737">
    <property type="term" value="C:cytoplasm"/>
    <property type="evidence" value="ECO:0007669"/>
    <property type="project" value="TreeGrafter"/>
</dbReference>
<feature type="binding site" evidence="3">
    <location>
        <position position="128"/>
    </location>
    <ligand>
        <name>biotin</name>
        <dbReference type="ChEBI" id="CHEBI:57586"/>
    </ligand>
</feature>
<dbReference type="NCBIfam" id="TIGR00121">
    <property type="entry name" value="birA_ligase"/>
    <property type="match status" value="1"/>
</dbReference>
<dbReference type="InterPro" id="IPR045864">
    <property type="entry name" value="aa-tRNA-synth_II/BPL/LPL"/>
</dbReference>
<dbReference type="EMBL" id="MFIX01000057">
    <property type="protein sequence ID" value="OGG05379.1"/>
    <property type="molecule type" value="Genomic_DNA"/>
</dbReference>
<name>A0A1F5YYV1_9BACT</name>
<dbReference type="HAMAP" id="MF_00978">
    <property type="entry name" value="Bifunct_BirA"/>
    <property type="match status" value="1"/>
</dbReference>
<comment type="caution">
    <text evidence="5">The sequence shown here is derived from an EMBL/GenBank/DDBJ whole genome shotgun (WGS) entry which is preliminary data.</text>
</comment>
<dbReference type="PANTHER" id="PTHR12835">
    <property type="entry name" value="BIOTIN PROTEIN LIGASE"/>
    <property type="match status" value="1"/>
</dbReference>
<comment type="function">
    <text evidence="3">Acts both as a biotin--[acetyl-CoA-carboxylase] ligase and a repressor.</text>
</comment>
<keyword evidence="2 3" id="KW-0092">Biotin</keyword>
<evidence type="ECO:0000256" key="3">
    <source>
        <dbReference type="HAMAP-Rule" id="MF_00978"/>
    </source>
</evidence>
<sequence length="342" mass="37383">MYAYQLEKKLIEVLKGNRDRYLAEQALLSEFGLAELMDDCTECSQDLERTIDILRLQGYEIDGSPERGWTLVSLPDQVNFFELESELKTSFLGKTLFAYRIIGSTNSTAKMLADSGAADGTLIVAEEQSGGRGRRDNSWYSPAGGGIWASLILRPGIRRAQLGSLGLLAALSICLTLEEQGAFKPKIKWPNDIYLNGKKVAGILCEAGWLGSELKYVILGFGVNVNIPAFPAELAQNATSLSLASAGKKYYRTGLLSDILDKLEAGYFQFLADGLVSFLPRVQVRDFLRDRRVTVSDSGESRTTGVARGIDESGALLLEVPGEKHMLTITQGYIMEFGAVVG</sequence>
<dbReference type="GO" id="GO:0003677">
    <property type="term" value="F:DNA binding"/>
    <property type="evidence" value="ECO:0007669"/>
    <property type="project" value="UniProtKB-UniRule"/>
</dbReference>
<dbReference type="Proteomes" id="UP000179129">
    <property type="component" value="Unassembled WGS sequence"/>
</dbReference>
<dbReference type="EC" id="6.3.4.15" evidence="3"/>
<dbReference type="PROSITE" id="PS51733">
    <property type="entry name" value="BPL_LPL_CATALYTIC"/>
    <property type="match status" value="1"/>
</dbReference>
<dbReference type="AlphaFoldDB" id="A0A1F5YYV1"/>
<dbReference type="InterPro" id="IPR003142">
    <property type="entry name" value="BPL_C"/>
</dbReference>
<gene>
    <name evidence="3" type="primary">birA</name>
    <name evidence="5" type="ORF">A3F83_15545</name>
</gene>
<comment type="catalytic activity">
    <reaction evidence="3">
        <text>biotin + L-lysyl-[protein] + ATP = N(6)-biotinyl-L-lysyl-[protein] + AMP + diphosphate + H(+)</text>
        <dbReference type="Rhea" id="RHEA:11756"/>
        <dbReference type="Rhea" id="RHEA-COMP:9752"/>
        <dbReference type="Rhea" id="RHEA-COMP:10505"/>
        <dbReference type="ChEBI" id="CHEBI:15378"/>
        <dbReference type="ChEBI" id="CHEBI:29969"/>
        <dbReference type="ChEBI" id="CHEBI:30616"/>
        <dbReference type="ChEBI" id="CHEBI:33019"/>
        <dbReference type="ChEBI" id="CHEBI:57586"/>
        <dbReference type="ChEBI" id="CHEBI:83144"/>
        <dbReference type="ChEBI" id="CHEBI:456215"/>
        <dbReference type="EC" id="6.3.4.15"/>
    </reaction>
</comment>
<evidence type="ECO:0000313" key="6">
    <source>
        <dbReference type="Proteomes" id="UP000179129"/>
    </source>
</evidence>
<feature type="domain" description="BPL/LPL catalytic" evidence="4">
    <location>
        <begin position="85"/>
        <end position="271"/>
    </location>
</feature>
<evidence type="ECO:0000313" key="5">
    <source>
        <dbReference type="EMBL" id="OGG05379.1"/>
    </source>
</evidence>
<organism evidence="5 6">
    <name type="scientific">Candidatus Glassbacteria bacterium RIFCSPLOWO2_12_FULL_58_11</name>
    <dbReference type="NCBI Taxonomy" id="1817867"/>
    <lineage>
        <taxon>Bacteria</taxon>
        <taxon>Candidatus Glassiibacteriota</taxon>
    </lineage>
</organism>
<feature type="DNA-binding region" description="H-T-H motif" evidence="3">
    <location>
        <begin position="33"/>
        <end position="52"/>
    </location>
</feature>
<dbReference type="Gene3D" id="3.30.930.10">
    <property type="entry name" value="Bira Bifunctional Protein, Domain 2"/>
    <property type="match status" value="1"/>
</dbReference>
<protein>
    <recommendedName>
        <fullName evidence="3">Bifunctional ligase/repressor BirA</fullName>
    </recommendedName>
    <alternativeName>
        <fullName evidence="3">Biotin--[acetyl-CoA-carboxylase] ligase</fullName>
        <ecNumber evidence="3">6.3.4.15</ecNumber>
    </alternativeName>
    <alternativeName>
        <fullName evidence="3">Biotin--protein ligase</fullName>
    </alternativeName>
    <alternativeName>
        <fullName evidence="3">Biotin-[acetyl-CoA carboxylase] synthetase</fullName>
    </alternativeName>
</protein>
<keyword evidence="3" id="KW-0804">Transcription</keyword>
<evidence type="ECO:0000256" key="2">
    <source>
        <dbReference type="ARBA" id="ARBA00023267"/>
    </source>
</evidence>
<dbReference type="GO" id="GO:0005524">
    <property type="term" value="F:ATP binding"/>
    <property type="evidence" value="ECO:0007669"/>
    <property type="project" value="UniProtKB-UniRule"/>
</dbReference>
<keyword evidence="3" id="KW-0067">ATP-binding</keyword>
<keyword evidence="1 3" id="KW-0436">Ligase</keyword>
<feature type="binding site" evidence="3">
    <location>
        <begin position="104"/>
        <end position="106"/>
    </location>
    <ligand>
        <name>biotin</name>
        <dbReference type="ChEBI" id="CHEBI:57586"/>
    </ligand>
</feature>
<dbReference type="Gene3D" id="2.30.30.100">
    <property type="match status" value="1"/>
</dbReference>
<dbReference type="SUPFAM" id="SSF55681">
    <property type="entry name" value="Class II aaRS and biotin synthetases"/>
    <property type="match status" value="1"/>
</dbReference>
<evidence type="ECO:0000256" key="1">
    <source>
        <dbReference type="ARBA" id="ARBA00022598"/>
    </source>
</evidence>
<feature type="binding site" evidence="3">
    <location>
        <position position="199"/>
    </location>
    <ligand>
        <name>biotin</name>
        <dbReference type="ChEBI" id="CHEBI:57586"/>
    </ligand>
</feature>
<dbReference type="GO" id="GO:0004077">
    <property type="term" value="F:biotin--[biotin carboxyl-carrier protein] ligase activity"/>
    <property type="evidence" value="ECO:0007669"/>
    <property type="project" value="UniProtKB-UniRule"/>
</dbReference>
<dbReference type="InterPro" id="IPR004408">
    <property type="entry name" value="Biotin_CoA_COase_ligase"/>
</dbReference>
<comment type="similarity">
    <text evidence="3">Belongs to the biotin--protein ligase family.</text>
</comment>